<proteinExistence type="predicted"/>
<name>A0ACB8C0N6_DERSI</name>
<reference evidence="1" key="1">
    <citation type="submission" date="2020-05" db="EMBL/GenBank/DDBJ databases">
        <title>Large-scale comparative analyses of tick genomes elucidate their genetic diversity and vector capacities.</title>
        <authorList>
            <person name="Jia N."/>
            <person name="Wang J."/>
            <person name="Shi W."/>
            <person name="Du L."/>
            <person name="Sun Y."/>
            <person name="Zhan W."/>
            <person name="Jiang J."/>
            <person name="Wang Q."/>
            <person name="Zhang B."/>
            <person name="Ji P."/>
            <person name="Sakyi L.B."/>
            <person name="Cui X."/>
            <person name="Yuan T."/>
            <person name="Jiang B."/>
            <person name="Yang W."/>
            <person name="Lam T.T.-Y."/>
            <person name="Chang Q."/>
            <person name="Ding S."/>
            <person name="Wang X."/>
            <person name="Zhu J."/>
            <person name="Ruan X."/>
            <person name="Zhao L."/>
            <person name="Wei J."/>
            <person name="Que T."/>
            <person name="Du C."/>
            <person name="Cheng J."/>
            <person name="Dai P."/>
            <person name="Han X."/>
            <person name="Huang E."/>
            <person name="Gao Y."/>
            <person name="Liu J."/>
            <person name="Shao H."/>
            <person name="Ye R."/>
            <person name="Li L."/>
            <person name="Wei W."/>
            <person name="Wang X."/>
            <person name="Wang C."/>
            <person name="Yang T."/>
            <person name="Huo Q."/>
            <person name="Li W."/>
            <person name="Guo W."/>
            <person name="Chen H."/>
            <person name="Zhou L."/>
            <person name="Ni X."/>
            <person name="Tian J."/>
            <person name="Zhou Y."/>
            <person name="Sheng Y."/>
            <person name="Liu T."/>
            <person name="Pan Y."/>
            <person name="Xia L."/>
            <person name="Li J."/>
            <person name="Zhao F."/>
            <person name="Cao W."/>
        </authorList>
    </citation>
    <scope>NUCLEOTIDE SEQUENCE</scope>
    <source>
        <strain evidence="1">Dsil-2018</strain>
    </source>
</reference>
<sequence>MDYPSIKTFPSPRTLHDALSVSAALTAAEARAATVDIKNEKNLAIISSDDPSATEKLQRINETTLNGKTYPVHIYIASPHNSCRGVIHNVIFGGGVYRCVPHRPKAQFCSTCFAIGHKSDVCRDSGKPRCRTCGKTAGDHVDDHDCKPGCPNCGKDHKADDPTCEVRQAADKAVREAAYLKRLQQREDDKQTNTVTIASRSPSPKRNSDNISTDRSRQHQSGNYSKSGSRVQSGDRSRPGGRNQSPDHSQTRGQQHEQPTIQQNVPANNTENQENVEQAPQQQPAFSYWSVFKGLLFRAAIIYFMTSWFRGQPANQNAGGGSGPQGATPASSNLYPNGTVMRVKNNGTIFLHVFFVLNGYSPDPKAGKDYSQIHTVYRKKRECEDVQALRPSEHK</sequence>
<evidence type="ECO:0000313" key="1">
    <source>
        <dbReference type="EMBL" id="KAH7932763.1"/>
    </source>
</evidence>
<dbReference type="Proteomes" id="UP000821865">
    <property type="component" value="Chromosome 9"/>
</dbReference>
<evidence type="ECO:0000313" key="2">
    <source>
        <dbReference type="Proteomes" id="UP000821865"/>
    </source>
</evidence>
<keyword evidence="2" id="KW-1185">Reference proteome</keyword>
<dbReference type="EMBL" id="CM023478">
    <property type="protein sequence ID" value="KAH7932763.1"/>
    <property type="molecule type" value="Genomic_DNA"/>
</dbReference>
<organism evidence="1 2">
    <name type="scientific">Dermacentor silvarum</name>
    <name type="common">Tick</name>
    <dbReference type="NCBI Taxonomy" id="543639"/>
    <lineage>
        <taxon>Eukaryota</taxon>
        <taxon>Metazoa</taxon>
        <taxon>Ecdysozoa</taxon>
        <taxon>Arthropoda</taxon>
        <taxon>Chelicerata</taxon>
        <taxon>Arachnida</taxon>
        <taxon>Acari</taxon>
        <taxon>Parasitiformes</taxon>
        <taxon>Ixodida</taxon>
        <taxon>Ixodoidea</taxon>
        <taxon>Ixodidae</taxon>
        <taxon>Rhipicephalinae</taxon>
        <taxon>Dermacentor</taxon>
    </lineage>
</organism>
<gene>
    <name evidence="1" type="ORF">HPB49_002389</name>
</gene>
<comment type="caution">
    <text evidence="1">The sequence shown here is derived from an EMBL/GenBank/DDBJ whole genome shotgun (WGS) entry which is preliminary data.</text>
</comment>
<accession>A0ACB8C0N6</accession>
<protein>
    <submittedName>
        <fullName evidence="1">Uncharacterized protein</fullName>
    </submittedName>
</protein>